<dbReference type="Gene3D" id="3.30.460.10">
    <property type="entry name" value="Beta Polymerase, domain 2"/>
    <property type="match status" value="1"/>
</dbReference>
<gene>
    <name evidence="2" type="ORF">SAMN03080598_00258</name>
</gene>
<name>A0A1H5S552_9BACT</name>
<dbReference type="InterPro" id="IPR043519">
    <property type="entry name" value="NT_sf"/>
</dbReference>
<protein>
    <submittedName>
        <fullName evidence="2">Nucleotidyltransferase domain-containing protein</fullName>
    </submittedName>
</protein>
<dbReference type="CDD" id="cd05403">
    <property type="entry name" value="NT_KNTase_like"/>
    <property type="match status" value="1"/>
</dbReference>
<dbReference type="Proteomes" id="UP000236736">
    <property type="component" value="Unassembled WGS sequence"/>
</dbReference>
<sequence>METFGLTDKSFQILLEIFRNYPTISEVKVYGSRAKGTYSERSDLDLVILDELDRKTLGEIWMDINSSDFPLTVDLQVYGEIKNENLKKQIHRVGKIFYVAKGNLV</sequence>
<evidence type="ECO:0000259" key="1">
    <source>
        <dbReference type="Pfam" id="PF18765"/>
    </source>
</evidence>
<dbReference type="AlphaFoldDB" id="A0A1H5S552"/>
<dbReference type="OrthoDB" id="9803106at2"/>
<dbReference type="EMBL" id="FNVR01000001">
    <property type="protein sequence ID" value="SEF44947.1"/>
    <property type="molecule type" value="Genomic_DNA"/>
</dbReference>
<dbReference type="GO" id="GO:0016740">
    <property type="term" value="F:transferase activity"/>
    <property type="evidence" value="ECO:0007669"/>
    <property type="project" value="UniProtKB-KW"/>
</dbReference>
<keyword evidence="2" id="KW-0808">Transferase</keyword>
<dbReference type="InterPro" id="IPR041633">
    <property type="entry name" value="Polbeta"/>
</dbReference>
<keyword evidence="3" id="KW-1185">Reference proteome</keyword>
<feature type="domain" description="Polymerase beta nucleotidyltransferase" evidence="1">
    <location>
        <begin position="14"/>
        <end position="98"/>
    </location>
</feature>
<dbReference type="SUPFAM" id="SSF81301">
    <property type="entry name" value="Nucleotidyltransferase"/>
    <property type="match status" value="1"/>
</dbReference>
<accession>A0A1H5S552</accession>
<reference evidence="3" key="1">
    <citation type="submission" date="2016-10" db="EMBL/GenBank/DDBJ databases">
        <authorList>
            <person name="Varghese N."/>
            <person name="Submissions S."/>
        </authorList>
    </citation>
    <scope>NUCLEOTIDE SEQUENCE [LARGE SCALE GENOMIC DNA]</scope>
    <source>
        <strain evidence="3">DSM 17298</strain>
    </source>
</reference>
<proteinExistence type="predicted"/>
<organism evidence="2 3">
    <name type="scientific">Algoriphagus boritolerans DSM 17298 = JCM 18970</name>
    <dbReference type="NCBI Taxonomy" id="1120964"/>
    <lineage>
        <taxon>Bacteria</taxon>
        <taxon>Pseudomonadati</taxon>
        <taxon>Bacteroidota</taxon>
        <taxon>Cytophagia</taxon>
        <taxon>Cytophagales</taxon>
        <taxon>Cyclobacteriaceae</taxon>
        <taxon>Algoriphagus</taxon>
    </lineage>
</organism>
<evidence type="ECO:0000313" key="3">
    <source>
        <dbReference type="Proteomes" id="UP000236736"/>
    </source>
</evidence>
<evidence type="ECO:0000313" key="2">
    <source>
        <dbReference type="EMBL" id="SEF44947.1"/>
    </source>
</evidence>
<dbReference type="RefSeq" id="WP_103922982.1">
    <property type="nucleotide sequence ID" value="NZ_FNVR01000001.1"/>
</dbReference>
<dbReference type="Pfam" id="PF18765">
    <property type="entry name" value="Polbeta"/>
    <property type="match status" value="1"/>
</dbReference>